<dbReference type="Gene3D" id="3.90.226.30">
    <property type="match status" value="1"/>
</dbReference>
<dbReference type="RefSeq" id="WP_126578805.1">
    <property type="nucleotide sequence ID" value="NZ_BIFR01000001.1"/>
</dbReference>
<comment type="caution">
    <text evidence="3">The sequence shown here is derived from an EMBL/GenBank/DDBJ whole genome shotgun (WGS) entry which is preliminary data.</text>
</comment>
<dbReference type="InterPro" id="IPR048068">
    <property type="entry name" value="LarA-like"/>
</dbReference>
<keyword evidence="4" id="KW-1185">Reference proteome</keyword>
<organism evidence="3 4">
    <name type="scientific">Tengunoibacter tsumagoiensis</name>
    <dbReference type="NCBI Taxonomy" id="2014871"/>
    <lineage>
        <taxon>Bacteria</taxon>
        <taxon>Bacillati</taxon>
        <taxon>Chloroflexota</taxon>
        <taxon>Ktedonobacteria</taxon>
        <taxon>Ktedonobacterales</taxon>
        <taxon>Dictyobacteraceae</taxon>
        <taxon>Tengunoibacter</taxon>
    </lineage>
</organism>
<accession>A0A401ZW67</accession>
<name>A0A401ZW67_9CHLR</name>
<sequence length="424" mass="46150">MLVSIPYGSTTRVISVPEDAVVFHSQPVPPLADERHAFQLALREPIASAALASRVRAQDRVAIVISDITRPTPNERIVPWLLEELAHVPRSQIVILNGTGSHRANTRAELIQMLGEEIVDTVEIVNHDAFARQTLSYQGQTPAGVPVWVNRRYVESDFTIVTGFIEPHFFAGFSGGPKGILPGLAGIETIQALHSAALIGDSHATWALLENNPVQQNIREAVSLCPPDFLVNVTLDQERHITNIFAGDYLAAHARGCEAVAKLSTRAVEAPFDIVITSNNGYPLDQNLYQTVKGMTAAAQIVRPGGAIVAVAECRDGLPEHGNFKALLQMRPTPAALLEMITAPAFRMNDQWQVQKQALVQLQADVYLHSSLTDDVVRAAQLLPATDLSATLEQLFQKYGPHARIAVLPEGPVMVPYLLKALPV</sequence>
<feature type="domain" description="LarA-like N-terminal" evidence="1">
    <location>
        <begin position="7"/>
        <end position="205"/>
    </location>
</feature>
<gene>
    <name evidence="3" type="ORF">KTT_10040</name>
</gene>
<feature type="domain" description="Lactate racemase C-terminal" evidence="2">
    <location>
        <begin position="270"/>
        <end position="411"/>
    </location>
</feature>
<evidence type="ECO:0000313" key="4">
    <source>
        <dbReference type="Proteomes" id="UP000287352"/>
    </source>
</evidence>
<dbReference type="InterPro" id="IPR043166">
    <property type="entry name" value="LarA-like_C"/>
</dbReference>
<evidence type="ECO:0000259" key="2">
    <source>
        <dbReference type="Pfam" id="PF21113"/>
    </source>
</evidence>
<evidence type="ECO:0000259" key="1">
    <source>
        <dbReference type="Pfam" id="PF09861"/>
    </source>
</evidence>
<reference evidence="4" key="1">
    <citation type="submission" date="2018-12" db="EMBL/GenBank/DDBJ databases">
        <title>Tengunoibacter tsumagoiensis gen. nov., sp. nov., Dictyobacter kobayashii sp. nov., D. alpinus sp. nov., and D. joshuensis sp. nov. and description of Dictyobacteraceae fam. nov. within the order Ktedonobacterales isolated from Tengu-no-mugimeshi.</title>
        <authorList>
            <person name="Wang C.M."/>
            <person name="Zheng Y."/>
            <person name="Sakai Y."/>
            <person name="Toyoda A."/>
            <person name="Minakuchi Y."/>
            <person name="Abe K."/>
            <person name="Yokota A."/>
            <person name="Yabe S."/>
        </authorList>
    </citation>
    <scope>NUCLEOTIDE SEQUENCE [LARGE SCALE GENOMIC DNA]</scope>
    <source>
        <strain evidence="4">Uno3</strain>
    </source>
</reference>
<dbReference type="InterPro" id="IPR018657">
    <property type="entry name" value="LarA-like_N"/>
</dbReference>
<dbReference type="OrthoDB" id="9770545at2"/>
<dbReference type="InterPro" id="IPR048520">
    <property type="entry name" value="LarA_C"/>
</dbReference>
<evidence type="ECO:0000313" key="3">
    <source>
        <dbReference type="EMBL" id="GCE11145.1"/>
    </source>
</evidence>
<protein>
    <submittedName>
        <fullName evidence="3">Uncharacterized protein</fullName>
    </submittedName>
</protein>
<dbReference type="PANTHER" id="PTHR33171:SF17">
    <property type="entry name" value="LARA-LIKE N-TERMINAL DOMAIN-CONTAINING PROTEIN"/>
    <property type="match status" value="1"/>
</dbReference>
<dbReference type="InterPro" id="IPR047926">
    <property type="entry name" value="Ni_dep_LarA"/>
</dbReference>
<dbReference type="NCBIfam" id="NF033504">
    <property type="entry name" value="Ni_dep_LarA"/>
    <property type="match status" value="1"/>
</dbReference>
<proteinExistence type="predicted"/>
<dbReference type="AlphaFoldDB" id="A0A401ZW67"/>
<dbReference type="Pfam" id="PF21113">
    <property type="entry name" value="LarA_C"/>
    <property type="match status" value="1"/>
</dbReference>
<dbReference type="Proteomes" id="UP000287352">
    <property type="component" value="Unassembled WGS sequence"/>
</dbReference>
<dbReference type="Gene3D" id="3.40.50.11440">
    <property type="match status" value="1"/>
</dbReference>
<dbReference type="PANTHER" id="PTHR33171">
    <property type="entry name" value="LAR_N DOMAIN-CONTAINING PROTEIN"/>
    <property type="match status" value="1"/>
</dbReference>
<dbReference type="GO" id="GO:0050043">
    <property type="term" value="F:lactate racemase activity"/>
    <property type="evidence" value="ECO:0007669"/>
    <property type="project" value="InterPro"/>
</dbReference>
<dbReference type="Pfam" id="PF09861">
    <property type="entry name" value="Lar_N"/>
    <property type="match status" value="1"/>
</dbReference>
<dbReference type="EMBL" id="BIFR01000001">
    <property type="protein sequence ID" value="GCE11145.1"/>
    <property type="molecule type" value="Genomic_DNA"/>
</dbReference>